<dbReference type="InterPro" id="IPR051091">
    <property type="entry name" value="O-Glucosyltr/Glycosyltrsf_90"/>
</dbReference>
<evidence type="ECO:0000313" key="5">
    <source>
        <dbReference type="Proteomes" id="UP000239563"/>
    </source>
</evidence>
<dbReference type="PANTHER" id="PTHR12203">
    <property type="entry name" value="KDEL LYS-ASP-GLU-LEU CONTAINING - RELATED"/>
    <property type="match status" value="1"/>
</dbReference>
<keyword evidence="2" id="KW-0812">Transmembrane</keyword>
<sequence length="695" mass="77873">MEKYTDATDMEKVHSLASSSTSSSYPPSPRSAPAQPAWASSTGASQSLRQRMLSLFDSHTSARLRGYALAPDAPNESGQHLPLYSPGGSSAFHRLVRTPRQSKFFRIICLVLLLGVPYALYTASTSTAATVTTPIEPLTEAAGSDIKGWLNQHEAVTEHEATKQDSQTPEKPVQAISHAANLDDSQCLGVLQGGADAIICHVELAQRKFNAMISRQSKTYPEAVARYVQQYKRDPPPGFDQWFQFAQQNNATIIDDYGQLEKDPAPLRRIPAAVLRQRMKTVRERKVFRLMHQWDFVNGTLKSSAPDDWEVVRSYRSIMAPFVSKMPNFSVLQNWDDNMKVCGPGGVEDVNDPNVALLHRTGLLDARDYLTNGCPRNTATDSPVTSDRPSVNMCTRFDDLKDKHGLTHMYGACINSTIPVLSTTRVSTFQDITTASWCYGDPNYRLTNATRDVIPYARKKNSIYWRGSNTGSRANLQFSFQTHRVRLVMMAHQMKLKATELAARIKAGGNATTFSPADYNRVGLPNMPATFSQAQLSALSRLDKNSVDMNFVNLHYCDKLPKFCDEWKATIPLATREPAKTAFENKFVMDLDGNSMSGRFYRMLDSNSLVFKQTVYVEWHDDRIVPWLHYVPVHVGFEELPILIDFFSNHPKGQQLGAMMADASKQWAASTLRKIDLSVYTYRQMLELANIIGHD</sequence>
<feature type="domain" description="Glycosyl transferase CAP10" evidence="3">
    <location>
        <begin position="397"/>
        <end position="695"/>
    </location>
</feature>
<feature type="compositionally biased region" description="Low complexity" evidence="1">
    <location>
        <begin position="15"/>
        <end position="41"/>
    </location>
</feature>
<dbReference type="PANTHER" id="PTHR12203:SF118">
    <property type="entry name" value="BETA-1,2-XYLOSYLTRANSFERASE 1"/>
    <property type="match status" value="1"/>
</dbReference>
<evidence type="ECO:0000256" key="1">
    <source>
        <dbReference type="SAM" id="MobiDB-lite"/>
    </source>
</evidence>
<keyword evidence="2" id="KW-0472">Membrane</keyword>
<feature type="transmembrane region" description="Helical" evidence="2">
    <location>
        <begin position="104"/>
        <end position="121"/>
    </location>
</feature>
<name>A0A2N8UKB5_9BASI</name>
<dbReference type="InterPro" id="IPR006598">
    <property type="entry name" value="CAP10"/>
</dbReference>
<dbReference type="Proteomes" id="UP000239563">
    <property type="component" value="Chromosome XVI"/>
</dbReference>
<dbReference type="SMART" id="SM00672">
    <property type="entry name" value="CAP10"/>
    <property type="match status" value="1"/>
</dbReference>
<dbReference type="Pfam" id="PF05686">
    <property type="entry name" value="Glyco_transf_90"/>
    <property type="match status" value="1"/>
</dbReference>
<evidence type="ECO:0000313" key="4">
    <source>
        <dbReference type="EMBL" id="SJX65291.1"/>
    </source>
</evidence>
<proteinExistence type="predicted"/>
<evidence type="ECO:0000259" key="3">
    <source>
        <dbReference type="SMART" id="SM00672"/>
    </source>
</evidence>
<evidence type="ECO:0000256" key="2">
    <source>
        <dbReference type="SAM" id="Phobius"/>
    </source>
</evidence>
<protein>
    <submittedName>
        <fullName evidence="4">Related to capsule-associated protein-like protein</fullName>
    </submittedName>
</protein>
<gene>
    <name evidence="4" type="ORF">SRS1_16114</name>
</gene>
<organism evidence="4 5">
    <name type="scientific">Sporisorium reilianum f. sp. reilianum</name>
    <dbReference type="NCBI Taxonomy" id="72559"/>
    <lineage>
        <taxon>Eukaryota</taxon>
        <taxon>Fungi</taxon>
        <taxon>Dikarya</taxon>
        <taxon>Basidiomycota</taxon>
        <taxon>Ustilaginomycotina</taxon>
        <taxon>Ustilaginomycetes</taxon>
        <taxon>Ustilaginales</taxon>
        <taxon>Ustilaginaceae</taxon>
        <taxon>Sporisorium</taxon>
    </lineage>
</organism>
<dbReference type="AlphaFoldDB" id="A0A2N8UKB5"/>
<feature type="compositionally biased region" description="Basic and acidic residues" evidence="1">
    <location>
        <begin position="1"/>
        <end position="14"/>
    </location>
</feature>
<dbReference type="EMBL" id="LT795069">
    <property type="protein sequence ID" value="SJX65291.1"/>
    <property type="molecule type" value="Genomic_DNA"/>
</dbReference>
<accession>A0A2N8UKB5</accession>
<reference evidence="4 5" key="1">
    <citation type="submission" date="2017-02" db="EMBL/GenBank/DDBJ databases">
        <authorList>
            <person name="Peterson S.W."/>
        </authorList>
    </citation>
    <scope>NUCLEOTIDE SEQUENCE [LARGE SCALE GENOMIC DNA]</scope>
    <source>
        <strain evidence="4 5">SRS1_H2-8</strain>
    </source>
</reference>
<feature type="region of interest" description="Disordered" evidence="1">
    <location>
        <begin position="1"/>
        <end position="43"/>
    </location>
</feature>
<keyword evidence="2" id="KW-1133">Transmembrane helix</keyword>